<feature type="domain" description="HTH lysR-type" evidence="5">
    <location>
        <begin position="1"/>
        <end position="58"/>
    </location>
</feature>
<evidence type="ECO:0000313" key="6">
    <source>
        <dbReference type="EMBL" id="MFC4618803.1"/>
    </source>
</evidence>
<evidence type="ECO:0000256" key="2">
    <source>
        <dbReference type="ARBA" id="ARBA00023015"/>
    </source>
</evidence>
<evidence type="ECO:0000256" key="4">
    <source>
        <dbReference type="ARBA" id="ARBA00023163"/>
    </source>
</evidence>
<dbReference type="Gene3D" id="1.10.10.10">
    <property type="entry name" value="Winged helix-like DNA-binding domain superfamily/Winged helix DNA-binding domain"/>
    <property type="match status" value="1"/>
</dbReference>
<dbReference type="Proteomes" id="UP001596022">
    <property type="component" value="Unassembled WGS sequence"/>
</dbReference>
<comment type="similarity">
    <text evidence="1">Belongs to the LysR transcriptional regulatory family.</text>
</comment>
<proteinExistence type="inferred from homology"/>
<evidence type="ECO:0000256" key="1">
    <source>
        <dbReference type="ARBA" id="ARBA00009437"/>
    </source>
</evidence>
<dbReference type="SUPFAM" id="SSF53850">
    <property type="entry name" value="Periplasmic binding protein-like II"/>
    <property type="match status" value="1"/>
</dbReference>
<evidence type="ECO:0000256" key="3">
    <source>
        <dbReference type="ARBA" id="ARBA00023125"/>
    </source>
</evidence>
<name>A0ABV9GKW8_9BACL</name>
<keyword evidence="7" id="KW-1185">Reference proteome</keyword>
<dbReference type="Pfam" id="PF03466">
    <property type="entry name" value="LysR_substrate"/>
    <property type="match status" value="1"/>
</dbReference>
<dbReference type="InterPro" id="IPR000847">
    <property type="entry name" value="LysR_HTH_N"/>
</dbReference>
<gene>
    <name evidence="6" type="ORF">ACFO4N_08640</name>
</gene>
<dbReference type="SUPFAM" id="SSF46785">
    <property type="entry name" value="Winged helix' DNA-binding domain"/>
    <property type="match status" value="1"/>
</dbReference>
<dbReference type="RefSeq" id="WP_376845977.1">
    <property type="nucleotide sequence ID" value="NZ_JBHSFW010000003.1"/>
</dbReference>
<keyword evidence="4" id="KW-0804">Transcription</keyword>
<evidence type="ECO:0000259" key="5">
    <source>
        <dbReference type="PROSITE" id="PS50931"/>
    </source>
</evidence>
<dbReference type="EMBL" id="JBHSFW010000003">
    <property type="protein sequence ID" value="MFC4618803.1"/>
    <property type="molecule type" value="Genomic_DNA"/>
</dbReference>
<dbReference type="Gene3D" id="3.40.190.290">
    <property type="match status" value="1"/>
</dbReference>
<organism evidence="6 7">
    <name type="scientific">Camelliibacillus cellulosilyticus</name>
    <dbReference type="NCBI Taxonomy" id="2174486"/>
    <lineage>
        <taxon>Bacteria</taxon>
        <taxon>Bacillati</taxon>
        <taxon>Bacillota</taxon>
        <taxon>Bacilli</taxon>
        <taxon>Bacillales</taxon>
        <taxon>Sporolactobacillaceae</taxon>
        <taxon>Camelliibacillus</taxon>
    </lineage>
</organism>
<comment type="caution">
    <text evidence="6">The sequence shown here is derived from an EMBL/GenBank/DDBJ whole genome shotgun (WGS) entry which is preliminary data.</text>
</comment>
<dbReference type="CDD" id="cd08420">
    <property type="entry name" value="PBP2_CysL_like"/>
    <property type="match status" value="1"/>
</dbReference>
<sequence>MDFESLRTFIAVVEEKNFTKAGERRLLSQPSISLQMKNLEADLKTKLVDRSPKHLRVTPSGELLYRRAKQMLELYEKTKEEIFALHHRVTGTLRIGASYTIGEYILPKLLTEFHSHYPDIHLEARINNTGRVAEAVRLYQLDIGLIEGSVDATDLDIHPFMEDDMLVVTPLGKGNVDHDLGTNAIQDEIWLAREKGSGTREFMDHFFHKHGIRVKNLITISSNQGIKEAILNGLGLSILSRWVIEKDAEQGLLTILPLREKLTRIFSYVLPGNIEQSKAVQVFLETIHKRNGR</sequence>
<dbReference type="InterPro" id="IPR005119">
    <property type="entry name" value="LysR_subst-bd"/>
</dbReference>
<protein>
    <submittedName>
        <fullName evidence="6">LysR family transcriptional regulator</fullName>
    </submittedName>
</protein>
<dbReference type="Pfam" id="PF00126">
    <property type="entry name" value="HTH_1"/>
    <property type="match status" value="1"/>
</dbReference>
<evidence type="ECO:0000313" key="7">
    <source>
        <dbReference type="Proteomes" id="UP001596022"/>
    </source>
</evidence>
<keyword evidence="2" id="KW-0805">Transcription regulation</keyword>
<reference evidence="7" key="1">
    <citation type="journal article" date="2019" name="Int. J. Syst. Evol. Microbiol.">
        <title>The Global Catalogue of Microorganisms (GCM) 10K type strain sequencing project: providing services to taxonomists for standard genome sequencing and annotation.</title>
        <authorList>
            <consortium name="The Broad Institute Genomics Platform"/>
            <consortium name="The Broad Institute Genome Sequencing Center for Infectious Disease"/>
            <person name="Wu L."/>
            <person name="Ma J."/>
        </authorList>
    </citation>
    <scope>NUCLEOTIDE SEQUENCE [LARGE SCALE GENOMIC DNA]</scope>
    <source>
        <strain evidence="7">CGMCC 1.16306</strain>
    </source>
</reference>
<dbReference type="PANTHER" id="PTHR30126:SF39">
    <property type="entry name" value="HTH-TYPE TRANSCRIPTIONAL REGULATOR CYSL"/>
    <property type="match status" value="1"/>
</dbReference>
<accession>A0ABV9GKW8</accession>
<dbReference type="PANTHER" id="PTHR30126">
    <property type="entry name" value="HTH-TYPE TRANSCRIPTIONAL REGULATOR"/>
    <property type="match status" value="1"/>
</dbReference>
<dbReference type="PROSITE" id="PS50931">
    <property type="entry name" value="HTH_LYSR"/>
    <property type="match status" value="1"/>
</dbReference>
<dbReference type="InterPro" id="IPR036388">
    <property type="entry name" value="WH-like_DNA-bd_sf"/>
</dbReference>
<dbReference type="InterPro" id="IPR036390">
    <property type="entry name" value="WH_DNA-bd_sf"/>
</dbReference>
<keyword evidence="3" id="KW-0238">DNA-binding</keyword>